<evidence type="ECO:0000313" key="5">
    <source>
        <dbReference type="Proteomes" id="UP000694407"/>
    </source>
</evidence>
<keyword evidence="5" id="KW-1185">Reference proteome</keyword>
<proteinExistence type="inferred from homology"/>
<dbReference type="Ensembl" id="ENSMMMT00000023572.1">
    <property type="protein sequence ID" value="ENSMMMP00000020745.1"/>
    <property type="gene ID" value="ENSMMMG00000018291.1"/>
</dbReference>
<reference evidence="4" key="2">
    <citation type="submission" date="2025-09" db="UniProtKB">
        <authorList>
            <consortium name="Ensembl"/>
        </authorList>
    </citation>
    <scope>IDENTIFICATION</scope>
</reference>
<evidence type="ECO:0000256" key="2">
    <source>
        <dbReference type="ARBA" id="ARBA00022744"/>
    </source>
</evidence>
<dbReference type="GO" id="GO:0005829">
    <property type="term" value="C:cytosol"/>
    <property type="evidence" value="ECO:0007669"/>
    <property type="project" value="UniProtKB-ARBA"/>
</dbReference>
<name>A0A8C5ZWP6_MARMA</name>
<dbReference type="GeneTree" id="ENSGT00940000161951"/>
<accession>A0A8C5ZWP6</accession>
<sequence>MSHSCCFGDFFSHSFGSHLPYSHSFCSSSYPSNLVYTTNFHHPRTCHLGSSHYRGCQEIFHRPSGCQNSCVVSRTCYHPRTFTHCSPCQSTYAGSLGFGSSHVSGCCHSLGYGSRSSCSLGYRSRSCYPLGYGSIHFRPLSYRIHDCPSLGYGSGFHHPTYVASRSFQSSCYRPTCGPTCASESGFYQSSY</sequence>
<dbReference type="Proteomes" id="UP000694407">
    <property type="component" value="Unplaced"/>
</dbReference>
<protein>
    <recommendedName>
        <fullName evidence="3">Keratin-associated protein</fullName>
    </recommendedName>
</protein>
<dbReference type="GO" id="GO:0045095">
    <property type="term" value="C:keratin filament"/>
    <property type="evidence" value="ECO:0007669"/>
    <property type="project" value="UniProtKB-UniRule"/>
</dbReference>
<dbReference type="InterPro" id="IPR007951">
    <property type="entry name" value="KRTAP_PMG"/>
</dbReference>
<evidence type="ECO:0000256" key="1">
    <source>
        <dbReference type="ARBA" id="ARBA00003327"/>
    </source>
</evidence>
<comment type="subunit">
    <text evidence="3">Interacts with hair keratins.</text>
</comment>
<evidence type="ECO:0000313" key="4">
    <source>
        <dbReference type="Ensembl" id="ENSMMMP00000020745.1"/>
    </source>
</evidence>
<dbReference type="Pfam" id="PF05287">
    <property type="entry name" value="PMG"/>
    <property type="match status" value="1"/>
</dbReference>
<keyword evidence="2 3" id="KW-0416">Keratin</keyword>
<comment type="function">
    <text evidence="1 3">In the hair cortex, hair keratin intermediate filaments are embedded in an interfilamentous matrix, consisting of hair keratin-associated proteins (KRTAP), which are essential for the formation of a rigid and resistant hair shaft through their extensive disulfide bond cross-linking with abundant cysteine residues of hair keratins. The matrix proteins include the high-sulfur and high-glycine-tyrosine keratins.</text>
</comment>
<evidence type="ECO:0000256" key="3">
    <source>
        <dbReference type="RuleBase" id="RU369044"/>
    </source>
</evidence>
<comment type="similarity">
    <text evidence="3">Belongs to the PMG family.</text>
</comment>
<dbReference type="AlphaFoldDB" id="A0A8C5ZWP6"/>
<reference evidence="4" key="1">
    <citation type="submission" date="2025-08" db="UniProtKB">
        <authorList>
            <consortium name="Ensembl"/>
        </authorList>
    </citation>
    <scope>IDENTIFICATION</scope>
</reference>
<organism evidence="4 5">
    <name type="scientific">Marmota marmota marmota</name>
    <name type="common">Alpine marmot</name>
    <dbReference type="NCBI Taxonomy" id="9994"/>
    <lineage>
        <taxon>Eukaryota</taxon>
        <taxon>Metazoa</taxon>
        <taxon>Chordata</taxon>
        <taxon>Craniata</taxon>
        <taxon>Vertebrata</taxon>
        <taxon>Euteleostomi</taxon>
        <taxon>Mammalia</taxon>
        <taxon>Eutheria</taxon>
        <taxon>Euarchontoglires</taxon>
        <taxon>Glires</taxon>
        <taxon>Rodentia</taxon>
        <taxon>Sciuromorpha</taxon>
        <taxon>Sciuridae</taxon>
        <taxon>Xerinae</taxon>
        <taxon>Marmotini</taxon>
        <taxon>Marmota</taxon>
    </lineage>
</organism>